<organism evidence="1 2">
    <name type="scientific">Thelephora ganbajun</name>
    <name type="common">Ganba fungus</name>
    <dbReference type="NCBI Taxonomy" id="370292"/>
    <lineage>
        <taxon>Eukaryota</taxon>
        <taxon>Fungi</taxon>
        <taxon>Dikarya</taxon>
        <taxon>Basidiomycota</taxon>
        <taxon>Agaricomycotina</taxon>
        <taxon>Agaricomycetes</taxon>
        <taxon>Thelephorales</taxon>
        <taxon>Thelephoraceae</taxon>
        <taxon>Thelephora</taxon>
    </lineage>
</organism>
<sequence>MDWSIRATFATGMAILSLCQFFRSLYRPRNRRAGPRREKIPTTYSSDATPFRSPPDSTRPSKPNQHESQSYYDLAQRLRRLLPLTFVWLGLGDIQFIATTPFSSGGFSEVWQGSLQGSLVAVKSLRCYSSLEFNPAEIGLRFLKEVWASSQLSHPNIVPFLGVYSTPSHPFALLYEMMDNLDLGRYLTQRSNVSRLKLLTEISRAMKYMHSTDVVHGNIKMKNVLVDKDGVARLGGLGSAFTLSLPASWADVDAERLFCGIAPELINPQAFGLVHARTTKATDVFAFGMLAWEVFEGKPPFAGKIEAAVILSVFQNNRPLRPVHPEVSDRVWAMIQRCWDRDPFRRMAATDIVDLLEAET</sequence>
<evidence type="ECO:0000313" key="2">
    <source>
        <dbReference type="Proteomes" id="UP000886501"/>
    </source>
</evidence>
<protein>
    <submittedName>
        <fullName evidence="1">Kinase-like protein</fullName>
    </submittedName>
</protein>
<accession>A0ACB6ZW77</accession>
<dbReference type="EMBL" id="MU117962">
    <property type="protein sequence ID" value="KAF9654070.1"/>
    <property type="molecule type" value="Genomic_DNA"/>
</dbReference>
<gene>
    <name evidence="1" type="ORF">BDM02DRAFT_1191293</name>
</gene>
<proteinExistence type="predicted"/>
<keyword evidence="2" id="KW-1185">Reference proteome</keyword>
<dbReference type="Proteomes" id="UP000886501">
    <property type="component" value="Unassembled WGS sequence"/>
</dbReference>
<comment type="caution">
    <text evidence="1">The sequence shown here is derived from an EMBL/GenBank/DDBJ whole genome shotgun (WGS) entry which is preliminary data.</text>
</comment>
<evidence type="ECO:0000313" key="1">
    <source>
        <dbReference type="EMBL" id="KAF9654070.1"/>
    </source>
</evidence>
<reference evidence="1" key="1">
    <citation type="submission" date="2019-10" db="EMBL/GenBank/DDBJ databases">
        <authorList>
            <consortium name="DOE Joint Genome Institute"/>
            <person name="Kuo A."/>
            <person name="Miyauchi S."/>
            <person name="Kiss E."/>
            <person name="Drula E."/>
            <person name="Kohler A."/>
            <person name="Sanchez-Garcia M."/>
            <person name="Andreopoulos B."/>
            <person name="Barry K.W."/>
            <person name="Bonito G."/>
            <person name="Buee M."/>
            <person name="Carver A."/>
            <person name="Chen C."/>
            <person name="Cichocki N."/>
            <person name="Clum A."/>
            <person name="Culley D."/>
            <person name="Crous P.W."/>
            <person name="Fauchery L."/>
            <person name="Girlanda M."/>
            <person name="Hayes R."/>
            <person name="Keri Z."/>
            <person name="Labutti K."/>
            <person name="Lipzen A."/>
            <person name="Lombard V."/>
            <person name="Magnuson J."/>
            <person name="Maillard F."/>
            <person name="Morin E."/>
            <person name="Murat C."/>
            <person name="Nolan M."/>
            <person name="Ohm R."/>
            <person name="Pangilinan J."/>
            <person name="Pereira M."/>
            <person name="Perotto S."/>
            <person name="Peter M."/>
            <person name="Riley R."/>
            <person name="Sitrit Y."/>
            <person name="Stielow B."/>
            <person name="Szollosi G."/>
            <person name="Zifcakova L."/>
            <person name="Stursova M."/>
            <person name="Spatafora J.W."/>
            <person name="Tedersoo L."/>
            <person name="Vaario L.-M."/>
            <person name="Yamada A."/>
            <person name="Yan M."/>
            <person name="Wang P."/>
            <person name="Xu J."/>
            <person name="Bruns T."/>
            <person name="Baldrian P."/>
            <person name="Vilgalys R."/>
            <person name="Henrissat B."/>
            <person name="Grigoriev I.V."/>
            <person name="Hibbett D."/>
            <person name="Nagy L.G."/>
            <person name="Martin F.M."/>
        </authorList>
    </citation>
    <scope>NUCLEOTIDE SEQUENCE</scope>
    <source>
        <strain evidence="1">P2</strain>
    </source>
</reference>
<name>A0ACB6ZW77_THEGA</name>
<reference evidence="1" key="2">
    <citation type="journal article" date="2020" name="Nat. Commun.">
        <title>Large-scale genome sequencing of mycorrhizal fungi provides insights into the early evolution of symbiotic traits.</title>
        <authorList>
            <person name="Miyauchi S."/>
            <person name="Kiss E."/>
            <person name="Kuo A."/>
            <person name="Drula E."/>
            <person name="Kohler A."/>
            <person name="Sanchez-Garcia M."/>
            <person name="Morin E."/>
            <person name="Andreopoulos B."/>
            <person name="Barry K.W."/>
            <person name="Bonito G."/>
            <person name="Buee M."/>
            <person name="Carver A."/>
            <person name="Chen C."/>
            <person name="Cichocki N."/>
            <person name="Clum A."/>
            <person name="Culley D."/>
            <person name="Crous P.W."/>
            <person name="Fauchery L."/>
            <person name="Girlanda M."/>
            <person name="Hayes R.D."/>
            <person name="Keri Z."/>
            <person name="LaButti K."/>
            <person name="Lipzen A."/>
            <person name="Lombard V."/>
            <person name="Magnuson J."/>
            <person name="Maillard F."/>
            <person name="Murat C."/>
            <person name="Nolan M."/>
            <person name="Ohm R.A."/>
            <person name="Pangilinan J."/>
            <person name="Pereira M.F."/>
            <person name="Perotto S."/>
            <person name="Peter M."/>
            <person name="Pfister S."/>
            <person name="Riley R."/>
            <person name="Sitrit Y."/>
            <person name="Stielow J.B."/>
            <person name="Szollosi G."/>
            <person name="Zifcakova L."/>
            <person name="Stursova M."/>
            <person name="Spatafora J.W."/>
            <person name="Tedersoo L."/>
            <person name="Vaario L.M."/>
            <person name="Yamada A."/>
            <person name="Yan M."/>
            <person name="Wang P."/>
            <person name="Xu J."/>
            <person name="Bruns T."/>
            <person name="Baldrian P."/>
            <person name="Vilgalys R."/>
            <person name="Dunand C."/>
            <person name="Henrissat B."/>
            <person name="Grigoriev I.V."/>
            <person name="Hibbett D."/>
            <person name="Nagy L.G."/>
            <person name="Martin F.M."/>
        </authorList>
    </citation>
    <scope>NUCLEOTIDE SEQUENCE</scope>
    <source>
        <strain evidence="1">P2</strain>
    </source>
</reference>